<dbReference type="PANTHER" id="PTHR30614:SF37">
    <property type="entry name" value="AMINO-ACID ABC TRANSPORTER PERMEASE PROTEIN YHDX-RELATED"/>
    <property type="match status" value="1"/>
</dbReference>
<organism evidence="11 12">
    <name type="scientific">Desulfomarina profundi</name>
    <dbReference type="NCBI Taxonomy" id="2772557"/>
    <lineage>
        <taxon>Bacteria</taxon>
        <taxon>Pseudomonadati</taxon>
        <taxon>Thermodesulfobacteriota</taxon>
        <taxon>Desulfobulbia</taxon>
        <taxon>Desulfobulbales</taxon>
        <taxon>Desulfobulbaceae</taxon>
        <taxon>Desulfomarina</taxon>
    </lineage>
</organism>
<feature type="transmembrane region" description="Helical" evidence="9">
    <location>
        <begin position="95"/>
        <end position="115"/>
    </location>
</feature>
<dbReference type="CDD" id="cd06261">
    <property type="entry name" value="TM_PBP2"/>
    <property type="match status" value="1"/>
</dbReference>
<proteinExistence type="inferred from homology"/>
<evidence type="ECO:0000313" key="11">
    <source>
        <dbReference type="EMBL" id="BCL61113.1"/>
    </source>
</evidence>
<evidence type="ECO:0000256" key="7">
    <source>
        <dbReference type="ARBA" id="ARBA00022989"/>
    </source>
</evidence>
<evidence type="ECO:0000259" key="10">
    <source>
        <dbReference type="PROSITE" id="PS50928"/>
    </source>
</evidence>
<evidence type="ECO:0000256" key="9">
    <source>
        <dbReference type="RuleBase" id="RU363032"/>
    </source>
</evidence>
<dbReference type="InterPro" id="IPR010065">
    <property type="entry name" value="AA_ABC_transptr_permease_3TM"/>
</dbReference>
<keyword evidence="6" id="KW-0029">Amino-acid transport</keyword>
<sequence>MVANTKDSAGKTYFWNDEKTRGIIYQVVTALLVAFIGYYLISNVQENMAKQSIASGFDFLGKEAAFEIGEKSIEYTAADSYGRALVVGVINTLKVSLIGMVLTTILGTIVGICTLSSNWLVSKLGTVYVEVFQNIPVLLQLFFFYSLFYEAFPGPRQALTPVAGVFISNRGIDFAVPAEHYAWSYMGAAFMIGCVIAFFQARWARKRQEKTGQQFPAFWVGVGLMAGLPLLTWLACGAPVALDIPELKGFNFKGGMNISPEFSALLFGLVLYTASFIAQIVRAGIQSISHGQTEAAMSIGLKSKHVLSLVILPQALRVIVPPLTSQLLNLTKNSSLAVAIGYPDFVQVAGTTINQTGQAVEGVALMMLVYLTLSLATSAFMNWYNKKIAIIER</sequence>
<feature type="domain" description="ABC transmembrane type-1" evidence="10">
    <location>
        <begin position="89"/>
        <end position="381"/>
    </location>
</feature>
<feature type="transmembrane region" description="Helical" evidence="9">
    <location>
        <begin position="216"/>
        <end position="242"/>
    </location>
</feature>
<dbReference type="EMBL" id="AP024086">
    <property type="protein sequence ID" value="BCL61113.1"/>
    <property type="molecule type" value="Genomic_DNA"/>
</dbReference>
<feature type="transmembrane region" description="Helical" evidence="9">
    <location>
        <begin position="262"/>
        <end position="285"/>
    </location>
</feature>
<protein>
    <submittedName>
        <fullName evidence="11">ABC transporter permease</fullName>
    </submittedName>
</protein>
<evidence type="ECO:0000256" key="3">
    <source>
        <dbReference type="ARBA" id="ARBA00022448"/>
    </source>
</evidence>
<feature type="transmembrane region" description="Helical" evidence="9">
    <location>
        <begin position="363"/>
        <end position="384"/>
    </location>
</feature>
<keyword evidence="12" id="KW-1185">Reference proteome</keyword>
<dbReference type="GO" id="GO:0022857">
    <property type="term" value="F:transmembrane transporter activity"/>
    <property type="evidence" value="ECO:0007669"/>
    <property type="project" value="InterPro"/>
</dbReference>
<name>A0A8D5JDH5_9BACT</name>
<keyword evidence="7 9" id="KW-1133">Transmembrane helix</keyword>
<comment type="similarity">
    <text evidence="2">Belongs to the binding-protein-dependent transport system permease family. HisMQ subfamily.</text>
</comment>
<dbReference type="Pfam" id="PF00528">
    <property type="entry name" value="BPD_transp_1"/>
    <property type="match status" value="1"/>
</dbReference>
<dbReference type="PROSITE" id="PS50928">
    <property type="entry name" value="ABC_TM1"/>
    <property type="match status" value="1"/>
</dbReference>
<dbReference type="InterPro" id="IPR000515">
    <property type="entry name" value="MetI-like"/>
</dbReference>
<accession>A0A8D5JDH5</accession>
<evidence type="ECO:0000256" key="8">
    <source>
        <dbReference type="ARBA" id="ARBA00023136"/>
    </source>
</evidence>
<dbReference type="RefSeq" id="WP_228857163.1">
    <property type="nucleotide sequence ID" value="NZ_AP024086.1"/>
</dbReference>
<dbReference type="GO" id="GO:0043190">
    <property type="term" value="C:ATP-binding cassette (ABC) transporter complex"/>
    <property type="evidence" value="ECO:0007669"/>
    <property type="project" value="InterPro"/>
</dbReference>
<dbReference type="InterPro" id="IPR043429">
    <property type="entry name" value="ArtM/GltK/GlnP/TcyL/YhdX-like"/>
</dbReference>
<evidence type="ECO:0000256" key="5">
    <source>
        <dbReference type="ARBA" id="ARBA00022692"/>
    </source>
</evidence>
<keyword evidence="5 9" id="KW-0812">Transmembrane</keyword>
<dbReference type="NCBIfam" id="TIGR01726">
    <property type="entry name" value="HEQRo_perm_3TM"/>
    <property type="match status" value="1"/>
</dbReference>
<keyword evidence="3 9" id="KW-0813">Transport</keyword>
<feature type="transmembrane region" description="Helical" evidence="9">
    <location>
        <begin position="127"/>
        <end position="148"/>
    </location>
</feature>
<evidence type="ECO:0000256" key="2">
    <source>
        <dbReference type="ARBA" id="ARBA00010072"/>
    </source>
</evidence>
<keyword evidence="8 9" id="KW-0472">Membrane</keyword>
<evidence type="ECO:0000256" key="1">
    <source>
        <dbReference type="ARBA" id="ARBA00004429"/>
    </source>
</evidence>
<evidence type="ECO:0000256" key="4">
    <source>
        <dbReference type="ARBA" id="ARBA00022475"/>
    </source>
</evidence>
<dbReference type="AlphaFoldDB" id="A0A8D5JDH5"/>
<feature type="transmembrane region" description="Helical" evidence="9">
    <location>
        <begin position="306"/>
        <end position="324"/>
    </location>
</feature>
<reference evidence="11" key="1">
    <citation type="submission" date="2020-09" db="EMBL/GenBank/DDBJ databases">
        <title>Desulfogranum mesoprofundum gen. nov., sp. nov., a novel mesophilic, sulfate-reducing chemolithoautotroph isolated from a deep-sea hydrothermal vent chimney in the Suiyo Seamount.</title>
        <authorList>
            <person name="Hashimoto Y."/>
            <person name="Nakagawa S."/>
        </authorList>
    </citation>
    <scope>NUCLEOTIDE SEQUENCE</scope>
    <source>
        <strain evidence="11">KT2</strain>
    </source>
</reference>
<dbReference type="PANTHER" id="PTHR30614">
    <property type="entry name" value="MEMBRANE COMPONENT OF AMINO ACID ABC TRANSPORTER"/>
    <property type="match status" value="1"/>
</dbReference>
<feature type="transmembrane region" description="Helical" evidence="9">
    <location>
        <begin position="23"/>
        <end position="41"/>
    </location>
</feature>
<dbReference type="Proteomes" id="UP000826725">
    <property type="component" value="Chromosome"/>
</dbReference>
<comment type="subcellular location">
    <subcellularLocation>
        <location evidence="1">Cell inner membrane</location>
        <topology evidence="1">Multi-pass membrane protein</topology>
    </subcellularLocation>
    <subcellularLocation>
        <location evidence="9">Cell membrane</location>
        <topology evidence="9">Multi-pass membrane protein</topology>
    </subcellularLocation>
</comment>
<keyword evidence="4" id="KW-1003">Cell membrane</keyword>
<evidence type="ECO:0000313" key="12">
    <source>
        <dbReference type="Proteomes" id="UP000826725"/>
    </source>
</evidence>
<dbReference type="GO" id="GO:0006865">
    <property type="term" value="P:amino acid transport"/>
    <property type="evidence" value="ECO:0007669"/>
    <property type="project" value="UniProtKB-KW"/>
</dbReference>
<evidence type="ECO:0000256" key="6">
    <source>
        <dbReference type="ARBA" id="ARBA00022970"/>
    </source>
</evidence>
<feature type="transmembrane region" description="Helical" evidence="9">
    <location>
        <begin position="182"/>
        <end position="204"/>
    </location>
</feature>
<gene>
    <name evidence="11" type="ORF">DGMP_18060</name>
</gene>
<dbReference type="KEGG" id="dbk:DGMP_18060"/>